<accession>A0A2M8KXL2</accession>
<gene>
    <name evidence="2" type="ORF">COU90_01265</name>
</gene>
<evidence type="ECO:0008006" key="4">
    <source>
        <dbReference type="Google" id="ProtNLM"/>
    </source>
</evidence>
<protein>
    <recommendedName>
        <fullName evidence="4">HTH deoR-type domain-containing protein</fullName>
    </recommendedName>
</protein>
<feature type="compositionally biased region" description="Basic and acidic residues" evidence="1">
    <location>
        <begin position="45"/>
        <end position="58"/>
    </location>
</feature>
<dbReference type="Proteomes" id="UP000229098">
    <property type="component" value="Unassembled WGS sequence"/>
</dbReference>
<name>A0A2M8KXL2_9BACT</name>
<proteinExistence type="predicted"/>
<dbReference type="Gene3D" id="1.10.10.10">
    <property type="entry name" value="Winged helix-like DNA-binding domain superfamily/Winged helix DNA-binding domain"/>
    <property type="match status" value="1"/>
</dbReference>
<dbReference type="InterPro" id="IPR036388">
    <property type="entry name" value="WH-like_DNA-bd_sf"/>
</dbReference>
<dbReference type="SUPFAM" id="SSF46785">
    <property type="entry name" value="Winged helix' DNA-binding domain"/>
    <property type="match status" value="1"/>
</dbReference>
<dbReference type="EMBL" id="PFEF01000004">
    <property type="protein sequence ID" value="PJE64669.1"/>
    <property type="molecule type" value="Genomic_DNA"/>
</dbReference>
<dbReference type="InterPro" id="IPR036390">
    <property type="entry name" value="WH_DNA-bd_sf"/>
</dbReference>
<dbReference type="AlphaFoldDB" id="A0A2M8KXL2"/>
<evidence type="ECO:0000313" key="3">
    <source>
        <dbReference type="Proteomes" id="UP000229098"/>
    </source>
</evidence>
<feature type="region of interest" description="Disordered" evidence="1">
    <location>
        <begin position="32"/>
        <end position="66"/>
    </location>
</feature>
<dbReference type="Pfam" id="PF13412">
    <property type="entry name" value="HTH_24"/>
    <property type="match status" value="1"/>
</dbReference>
<sequence length="169" mass="19117">MDEQKFIPIAITAKNAVSEEILTPSFEEAFALPEETTSSLSTAKEPAEKKGNTPREVENEQGSVPRYIPEYPVKQDAVSSVPELTKKEPSKAVYELLEKARAEIQARKQKKLNKVMDFLLKEGRITNRDVQKALRVSDATAFRYLERLEKEGSIEQVGKTGKGVFYRLR</sequence>
<evidence type="ECO:0000313" key="2">
    <source>
        <dbReference type="EMBL" id="PJE64669.1"/>
    </source>
</evidence>
<comment type="caution">
    <text evidence="2">The sequence shown here is derived from an EMBL/GenBank/DDBJ whole genome shotgun (WGS) entry which is preliminary data.</text>
</comment>
<organism evidence="2 3">
    <name type="scientific">Candidatus Ryanbacteria bacterium CG10_big_fil_rev_8_21_14_0_10_43_42</name>
    <dbReference type="NCBI Taxonomy" id="1974864"/>
    <lineage>
        <taxon>Bacteria</taxon>
        <taxon>Candidatus Ryaniibacteriota</taxon>
    </lineage>
</organism>
<reference evidence="3" key="1">
    <citation type="submission" date="2017-09" db="EMBL/GenBank/DDBJ databases">
        <title>Depth-based differentiation of microbial function through sediment-hosted aquifers and enrichment of novel symbionts in the deep terrestrial subsurface.</title>
        <authorList>
            <person name="Probst A.J."/>
            <person name="Ladd B."/>
            <person name="Jarett J.K."/>
            <person name="Geller-Mcgrath D.E."/>
            <person name="Sieber C.M.K."/>
            <person name="Emerson J.B."/>
            <person name="Anantharaman K."/>
            <person name="Thomas B.C."/>
            <person name="Malmstrom R."/>
            <person name="Stieglmeier M."/>
            <person name="Klingl A."/>
            <person name="Woyke T."/>
            <person name="Ryan C.M."/>
            <person name="Banfield J.F."/>
        </authorList>
    </citation>
    <scope>NUCLEOTIDE SEQUENCE [LARGE SCALE GENOMIC DNA]</scope>
</reference>
<evidence type="ECO:0000256" key="1">
    <source>
        <dbReference type="SAM" id="MobiDB-lite"/>
    </source>
</evidence>